<organism evidence="2">
    <name type="scientific">Arabidopsis lyrata subsp. lyrata</name>
    <name type="common">Lyre-leaved rock-cress</name>
    <dbReference type="NCBI Taxonomy" id="81972"/>
    <lineage>
        <taxon>Eukaryota</taxon>
        <taxon>Viridiplantae</taxon>
        <taxon>Streptophyta</taxon>
        <taxon>Embryophyta</taxon>
        <taxon>Tracheophyta</taxon>
        <taxon>Spermatophyta</taxon>
        <taxon>Magnoliopsida</taxon>
        <taxon>eudicotyledons</taxon>
        <taxon>Gunneridae</taxon>
        <taxon>Pentapetalae</taxon>
        <taxon>rosids</taxon>
        <taxon>malvids</taxon>
        <taxon>Brassicales</taxon>
        <taxon>Brassicaceae</taxon>
        <taxon>Camelineae</taxon>
        <taxon>Arabidopsis</taxon>
    </lineage>
</organism>
<evidence type="ECO:0000313" key="2">
    <source>
        <dbReference type="Proteomes" id="UP000008694"/>
    </source>
</evidence>
<dbReference type="HOGENOM" id="CLU_2870652_0_0_1"/>
<dbReference type="Gramene" id="Al_scaffold_0008_2038">
    <property type="protein sequence ID" value="Al_scaffold_0008_2038"/>
    <property type="gene ID" value="Al_scaffold_0008_2038"/>
</dbReference>
<keyword evidence="2" id="KW-1185">Reference proteome</keyword>
<gene>
    <name evidence="1" type="ORF">ARALYDRAFT_685218</name>
</gene>
<dbReference type="AlphaFoldDB" id="D7ML63"/>
<protein>
    <submittedName>
        <fullName evidence="1">Predicted protein</fullName>
    </submittedName>
</protein>
<dbReference type="EMBL" id="GL348720">
    <property type="protein sequence ID" value="EFH40682.1"/>
    <property type="molecule type" value="Genomic_DNA"/>
</dbReference>
<evidence type="ECO:0000313" key="1">
    <source>
        <dbReference type="EMBL" id="EFH40682.1"/>
    </source>
</evidence>
<name>D7ML63_ARALL</name>
<accession>D7ML63</accession>
<dbReference type="Proteomes" id="UP000008694">
    <property type="component" value="Unassembled WGS sequence"/>
</dbReference>
<reference evidence="2" key="1">
    <citation type="journal article" date="2011" name="Nat. Genet.">
        <title>The Arabidopsis lyrata genome sequence and the basis of rapid genome size change.</title>
        <authorList>
            <person name="Hu T.T."/>
            <person name="Pattyn P."/>
            <person name="Bakker E.G."/>
            <person name="Cao J."/>
            <person name="Cheng J.-F."/>
            <person name="Clark R.M."/>
            <person name="Fahlgren N."/>
            <person name="Fawcett J.A."/>
            <person name="Grimwood J."/>
            <person name="Gundlach H."/>
            <person name="Haberer G."/>
            <person name="Hollister J.D."/>
            <person name="Ossowski S."/>
            <person name="Ottilar R.P."/>
            <person name="Salamov A.A."/>
            <person name="Schneeberger K."/>
            <person name="Spannagl M."/>
            <person name="Wang X."/>
            <person name="Yang L."/>
            <person name="Nasrallah M.E."/>
            <person name="Bergelson J."/>
            <person name="Carrington J.C."/>
            <person name="Gaut B.S."/>
            <person name="Schmutz J."/>
            <person name="Mayer K.F.X."/>
            <person name="Van de Peer Y."/>
            <person name="Grigoriev I.V."/>
            <person name="Nordborg M."/>
            <person name="Weigel D."/>
            <person name="Guo Y.-L."/>
        </authorList>
    </citation>
    <scope>NUCLEOTIDE SEQUENCE [LARGE SCALE GENOMIC DNA]</scope>
    <source>
        <strain evidence="2">cv. MN47</strain>
    </source>
</reference>
<sequence>MEKLVHEKDDVKTVVLGKSKMIVTWLLGSLLPGSNVMKYQSKSLRGRWLQNPTSSSDAIGEQMS</sequence>
<proteinExistence type="predicted"/>